<reference evidence="1 2" key="1">
    <citation type="submission" date="2022-01" db="EMBL/GenBank/DDBJ databases">
        <title>A chromosomal length assembly of Cordylochernes scorpioides.</title>
        <authorList>
            <person name="Zeh D."/>
            <person name="Zeh J."/>
        </authorList>
    </citation>
    <scope>NUCLEOTIDE SEQUENCE [LARGE SCALE GENOMIC DNA]</scope>
    <source>
        <strain evidence="1">IN4F17</strain>
        <tissue evidence="1">Whole Body</tissue>
    </source>
</reference>
<organism evidence="1 2">
    <name type="scientific">Cordylochernes scorpioides</name>
    <dbReference type="NCBI Taxonomy" id="51811"/>
    <lineage>
        <taxon>Eukaryota</taxon>
        <taxon>Metazoa</taxon>
        <taxon>Ecdysozoa</taxon>
        <taxon>Arthropoda</taxon>
        <taxon>Chelicerata</taxon>
        <taxon>Arachnida</taxon>
        <taxon>Pseudoscorpiones</taxon>
        <taxon>Cheliferoidea</taxon>
        <taxon>Chernetidae</taxon>
        <taxon>Cordylochernes</taxon>
    </lineage>
</organism>
<proteinExistence type="predicted"/>
<protein>
    <recommendedName>
        <fullName evidence="3">Transposase</fullName>
    </recommendedName>
</protein>
<keyword evidence="2" id="KW-1185">Reference proteome</keyword>
<name>A0ABY6K2L1_9ARAC</name>
<evidence type="ECO:0000313" key="1">
    <source>
        <dbReference type="EMBL" id="UYV62113.1"/>
    </source>
</evidence>
<dbReference type="InterPro" id="IPR052709">
    <property type="entry name" value="Transposase-MT_Hybrid"/>
</dbReference>
<sequence length="132" mass="15169">MAITLFLIAPSHIFTLRRFNLRRVFLERNPDTKRGTGFAPKVMSLILFPCDFPADTYAAFKDDCLSYSQAKKWHKSFKEGREEVADEARSGRPLTSRKDANVTRAHDLLNKDRPMSICLMSKQLNLPKTIVH</sequence>
<dbReference type="PANTHER" id="PTHR46060">
    <property type="entry name" value="MARINER MOS1 TRANSPOSASE-LIKE PROTEIN"/>
    <property type="match status" value="1"/>
</dbReference>
<dbReference type="PANTHER" id="PTHR46060:SF1">
    <property type="entry name" value="MARINER MOS1 TRANSPOSASE-LIKE PROTEIN"/>
    <property type="match status" value="1"/>
</dbReference>
<accession>A0ABY6K2L1</accession>
<evidence type="ECO:0008006" key="3">
    <source>
        <dbReference type="Google" id="ProtNLM"/>
    </source>
</evidence>
<gene>
    <name evidence="1" type="ORF">LAZ67_1007843</name>
</gene>
<dbReference type="Proteomes" id="UP001235939">
    <property type="component" value="Chromosome 01"/>
</dbReference>
<evidence type="ECO:0000313" key="2">
    <source>
        <dbReference type="Proteomes" id="UP001235939"/>
    </source>
</evidence>
<dbReference type="EMBL" id="CP092863">
    <property type="protein sequence ID" value="UYV62113.1"/>
    <property type="molecule type" value="Genomic_DNA"/>
</dbReference>